<comment type="caution">
    <text evidence="1">The sequence shown here is derived from an EMBL/GenBank/DDBJ whole genome shotgun (WGS) entry which is preliminary data.</text>
</comment>
<dbReference type="Gene3D" id="3.30.420.10">
    <property type="entry name" value="Ribonuclease H-like superfamily/Ribonuclease H"/>
    <property type="match status" value="1"/>
</dbReference>
<accession>A0A8X6V3W2</accession>
<organism evidence="1 2">
    <name type="scientific">Trichonephila clavipes</name>
    <name type="common">Golden silk orbweaver</name>
    <name type="synonym">Nephila clavipes</name>
    <dbReference type="NCBI Taxonomy" id="2585209"/>
    <lineage>
        <taxon>Eukaryota</taxon>
        <taxon>Metazoa</taxon>
        <taxon>Ecdysozoa</taxon>
        <taxon>Arthropoda</taxon>
        <taxon>Chelicerata</taxon>
        <taxon>Arachnida</taxon>
        <taxon>Araneae</taxon>
        <taxon>Araneomorphae</taxon>
        <taxon>Entelegynae</taxon>
        <taxon>Araneoidea</taxon>
        <taxon>Nephilidae</taxon>
        <taxon>Trichonephila</taxon>
    </lineage>
</organism>
<dbReference type="InterPro" id="IPR036397">
    <property type="entry name" value="RNaseH_sf"/>
</dbReference>
<dbReference type="Proteomes" id="UP000887159">
    <property type="component" value="Unassembled WGS sequence"/>
</dbReference>
<dbReference type="AlphaFoldDB" id="A0A8X6V3W2"/>
<sequence>MPFCIARLARRWRPRIIYCDNGTNFRGAFNDLAKLDWHKISRETSTQKIVWKFIPPTAAWWGGWWESRISVTQGPPTRRPATLLVFTDGSATASFGRAGAGAFSNSFNLKEPLSAWSDNFDAGRRGFDAASTLPSDASSKRQVTSQGQIATEEDFHSYKPGCWQILVLSARCPKTCSALEGVACFRIITGHDYLQTHLFKIGLSDSLLYPHCKSVPMTGEHLSDCSALLHVLSQDNCGVLLPARVTSALYWTARRLMSERTLAGVI</sequence>
<dbReference type="EMBL" id="BMAU01021176">
    <property type="protein sequence ID" value="GFX94112.1"/>
    <property type="molecule type" value="Genomic_DNA"/>
</dbReference>
<gene>
    <name evidence="1" type="primary">AVEN_118590_1</name>
    <name evidence="1" type="ORF">TNCV_3414731</name>
</gene>
<keyword evidence="2" id="KW-1185">Reference proteome</keyword>
<evidence type="ECO:0000313" key="2">
    <source>
        <dbReference type="Proteomes" id="UP000887159"/>
    </source>
</evidence>
<evidence type="ECO:0000313" key="1">
    <source>
        <dbReference type="EMBL" id="GFX94112.1"/>
    </source>
</evidence>
<dbReference type="GO" id="GO:0003676">
    <property type="term" value="F:nucleic acid binding"/>
    <property type="evidence" value="ECO:0007669"/>
    <property type="project" value="InterPro"/>
</dbReference>
<proteinExistence type="predicted"/>
<protein>
    <submittedName>
        <fullName evidence="1">Integrase catalytic domain-containing protein</fullName>
    </submittedName>
</protein>
<name>A0A8X6V3W2_TRICX</name>
<reference evidence="1" key="1">
    <citation type="submission" date="2020-08" db="EMBL/GenBank/DDBJ databases">
        <title>Multicomponent nature underlies the extraordinary mechanical properties of spider dragline silk.</title>
        <authorList>
            <person name="Kono N."/>
            <person name="Nakamura H."/>
            <person name="Mori M."/>
            <person name="Yoshida Y."/>
            <person name="Ohtoshi R."/>
            <person name="Malay A.D."/>
            <person name="Moran D.A.P."/>
            <person name="Tomita M."/>
            <person name="Numata K."/>
            <person name="Arakawa K."/>
        </authorList>
    </citation>
    <scope>NUCLEOTIDE SEQUENCE</scope>
</reference>